<dbReference type="Gene3D" id="3.20.20.140">
    <property type="entry name" value="Metal-dependent hydrolases"/>
    <property type="match status" value="1"/>
</dbReference>
<evidence type="ECO:0000313" key="2">
    <source>
        <dbReference type="EMBL" id="OHT44959.1"/>
    </source>
</evidence>
<gene>
    <name evidence="3" type="ORF">B0A71_13710</name>
    <name evidence="2" type="ORF">BHE19_09590</name>
</gene>
<dbReference type="Proteomes" id="UP000198319">
    <property type="component" value="Unassembled WGS sequence"/>
</dbReference>
<feature type="domain" description="Amidohydrolase-related" evidence="1">
    <location>
        <begin position="304"/>
        <end position="503"/>
    </location>
</feature>
<reference evidence="2" key="2">
    <citation type="submission" date="2016-09" db="EMBL/GenBank/DDBJ databases">
        <authorList>
            <person name="Capua I."/>
            <person name="De Benedictis P."/>
            <person name="Joannis T."/>
            <person name="Lombin L.H."/>
            <person name="Cattoli G."/>
        </authorList>
    </citation>
    <scope>NUCLEOTIDE SEQUENCE [LARGE SCALE GENOMIC DNA]</scope>
    <source>
        <strain evidence="2">MSU</strain>
    </source>
</reference>
<evidence type="ECO:0000259" key="1">
    <source>
        <dbReference type="Pfam" id="PF04909"/>
    </source>
</evidence>
<name>A0A1S1J638_9FLAO</name>
<comment type="caution">
    <text evidence="2">The sequence shown here is derived from an EMBL/GenBank/DDBJ whole genome shotgun (WGS) entry which is preliminary data.</text>
</comment>
<evidence type="ECO:0000313" key="5">
    <source>
        <dbReference type="Proteomes" id="UP000198319"/>
    </source>
</evidence>
<evidence type="ECO:0000313" key="4">
    <source>
        <dbReference type="Proteomes" id="UP000180252"/>
    </source>
</evidence>
<dbReference type="CDD" id="cd01292">
    <property type="entry name" value="metallo-dependent_hydrolases"/>
    <property type="match status" value="1"/>
</dbReference>
<dbReference type="InterPro" id="IPR032466">
    <property type="entry name" value="Metal_Hydrolase"/>
</dbReference>
<accession>A0A1S1J638</accession>
<dbReference type="OrthoDB" id="1407586at2"/>
<proteinExistence type="predicted"/>
<dbReference type="PROSITE" id="PS51257">
    <property type="entry name" value="PROKAR_LIPOPROTEIN"/>
    <property type="match status" value="1"/>
</dbReference>
<organism evidence="2 4">
    <name type="scientific">Flavobacterium tructae</name>
    <dbReference type="NCBI Taxonomy" id="1114873"/>
    <lineage>
        <taxon>Bacteria</taxon>
        <taxon>Pseudomonadati</taxon>
        <taxon>Bacteroidota</taxon>
        <taxon>Flavobacteriia</taxon>
        <taxon>Flavobacteriales</taxon>
        <taxon>Flavobacteriaceae</taxon>
        <taxon>Flavobacterium</taxon>
    </lineage>
</organism>
<dbReference type="Proteomes" id="UP000180252">
    <property type="component" value="Unassembled WGS sequence"/>
</dbReference>
<keyword evidence="5" id="KW-1185">Reference proteome</keyword>
<dbReference type="InterPro" id="IPR006680">
    <property type="entry name" value="Amidohydro-rel"/>
</dbReference>
<dbReference type="AlphaFoldDB" id="A0A1S1J638"/>
<dbReference type="SUPFAM" id="SSF51556">
    <property type="entry name" value="Metallo-dependent hydrolases"/>
    <property type="match status" value="1"/>
</dbReference>
<reference evidence="3 5" key="3">
    <citation type="submission" date="2016-11" db="EMBL/GenBank/DDBJ databases">
        <title>Whole genomes of Flavobacteriaceae.</title>
        <authorList>
            <person name="Stine C."/>
            <person name="Li C."/>
            <person name="Tadesse D."/>
        </authorList>
    </citation>
    <scope>NUCLEOTIDE SEQUENCE [LARGE SCALE GENOMIC DNA]</scope>
    <source>
        <strain evidence="3 5">ATCC BAA-2541</strain>
    </source>
</reference>
<reference evidence="4" key="1">
    <citation type="submission" date="2016-09" db="EMBL/GenBank/DDBJ databases">
        <authorList>
            <person name="Chen S."/>
            <person name="Walker E."/>
        </authorList>
    </citation>
    <scope>NUCLEOTIDE SEQUENCE [LARGE SCALE GENOMIC DNA]</scope>
    <source>
        <strain evidence="4">MSU</strain>
    </source>
</reference>
<dbReference type="STRING" id="1278819.BHE19_09590"/>
<protein>
    <recommendedName>
        <fullName evidence="1">Amidohydrolase-related domain-containing protein</fullName>
    </recommendedName>
</protein>
<dbReference type="EMBL" id="MUHG01000019">
    <property type="protein sequence ID" value="OXB18993.1"/>
    <property type="molecule type" value="Genomic_DNA"/>
</dbReference>
<dbReference type="EMBL" id="MIKE01000023">
    <property type="protein sequence ID" value="OHT44959.1"/>
    <property type="molecule type" value="Genomic_DNA"/>
</dbReference>
<sequence length="568" mass="65062">MSQSRRNFIKTTSLASIILVPGIGFFVQSCNNKDKGGSKDKGTSNLTRAIPIRLVDAHIHLFNARYLPLKAIIDNVPILTLIAGPIANLLYALTDDFDSQASSFVLEDDTLKTMQPDKIIDWFIDRTSRKLDYEANKTKSDKTNKNLEQSELLNSIADLAKEMDKEQKSINSFNQNVFLQKFAEQYSQANAIVPDNDAKLKYKKMYSDPVRWALKKLSLPNVDAELQQYVDCDGIPVINFLAIMMTDEVKIYQQATRGYGGANLALQIHYMMDMQASYTNGRTYYPFHPVQTANMMQLVNNSKGKLLGFTAFNPKNKNAMESFKMGIAAGNIGVKFYPPMDYKPFGDDDAVVRENVKDFFTYCETHQIPIFTHCTPVGFQAKKGSGLNSDPKYWEMVLKEHKNLRICFGHAGGGDPKVKDHDFHGWYSTPKQWSKIDCYAKKVVELCEEYENVYCEIAHLGNIIKKVKDRQRFTYNLIENFNRSEPPCRLKDKICFGTDWNMIGMINEQQHYYDVLVDIFQHPKLIGNIDNFFSENFISFLNIKKFISNNESDYLTQESRSYLEGLLN</sequence>
<evidence type="ECO:0000313" key="3">
    <source>
        <dbReference type="EMBL" id="OXB18993.1"/>
    </source>
</evidence>
<dbReference type="RefSeq" id="WP_070907291.1">
    <property type="nucleotide sequence ID" value="NZ_MIKE01000023.1"/>
</dbReference>
<dbReference type="GO" id="GO:0016787">
    <property type="term" value="F:hydrolase activity"/>
    <property type="evidence" value="ECO:0007669"/>
    <property type="project" value="InterPro"/>
</dbReference>
<dbReference type="Pfam" id="PF04909">
    <property type="entry name" value="Amidohydro_2"/>
    <property type="match status" value="1"/>
</dbReference>